<organism evidence="1 2">
    <name type="scientific">Clostridium butyricum</name>
    <dbReference type="NCBI Taxonomy" id="1492"/>
    <lineage>
        <taxon>Bacteria</taxon>
        <taxon>Bacillati</taxon>
        <taxon>Bacillota</taxon>
        <taxon>Clostridia</taxon>
        <taxon>Eubacteriales</taxon>
        <taxon>Clostridiaceae</taxon>
        <taxon>Clostridium</taxon>
    </lineage>
</organism>
<comment type="caution">
    <text evidence="1">The sequence shown here is derived from an EMBL/GenBank/DDBJ whole genome shotgun (WGS) entry which is preliminary data.</text>
</comment>
<protein>
    <submittedName>
        <fullName evidence="1">Uncharacterized protein</fullName>
    </submittedName>
</protein>
<evidence type="ECO:0000313" key="1">
    <source>
        <dbReference type="EMBL" id="GEQ22116.1"/>
    </source>
</evidence>
<sequence>MGFDKKLFAELLEKAKGDRSINKYAGEIDISPAHISRLLRQLIDTPPSPETISKFANGAYNEVSYNELMQAAGHINEKEDPLTDDSKVGKIKALEKKFLQVIVSELYSSDIEWSMNKINNEYLGLAIEIKNGEYSKWLIELKSFSSIKSLYFIYGQIALFDLAPDIKLTLAVSTEKEFNLFFNKPPKSLRANLFVMLVDLDAGKIIKEEKLCHF</sequence>
<proteinExistence type="predicted"/>
<reference evidence="1 2" key="1">
    <citation type="submission" date="2019-07" db="EMBL/GenBank/DDBJ databases">
        <title>Whole genome shotgun sequence of Clostridium butyricum NBRC 3858.</title>
        <authorList>
            <person name="Hosoyama A."/>
            <person name="Uohara A."/>
            <person name="Ohji S."/>
            <person name="Ichikawa N."/>
        </authorList>
    </citation>
    <scope>NUCLEOTIDE SEQUENCE [LARGE SCALE GENOMIC DNA]</scope>
    <source>
        <strain evidence="1 2">NBRC 3858</strain>
    </source>
</reference>
<dbReference type="Proteomes" id="UP000321089">
    <property type="component" value="Unassembled WGS sequence"/>
</dbReference>
<dbReference type="AlphaFoldDB" id="A0A512TPF2"/>
<gene>
    <name evidence="1" type="ORF">CBU02nite_26220</name>
</gene>
<evidence type="ECO:0000313" key="2">
    <source>
        <dbReference type="Proteomes" id="UP000321089"/>
    </source>
</evidence>
<name>A0A512TPF2_CLOBU</name>
<dbReference type="RefSeq" id="WP_186826300.1">
    <property type="nucleotide sequence ID" value="NZ_BKBC01000040.1"/>
</dbReference>
<accession>A0A512TPF2</accession>
<dbReference type="EMBL" id="BKBC01000040">
    <property type="protein sequence ID" value="GEQ22116.1"/>
    <property type="molecule type" value="Genomic_DNA"/>
</dbReference>